<reference evidence="3" key="1">
    <citation type="journal article" date="2014" name="Int. J. Syst. Evol. Microbiol.">
        <title>Complete genome sequence of Corynebacterium casei LMG S-19264T (=DSM 44701T), isolated from a smear-ripened cheese.</title>
        <authorList>
            <consortium name="US DOE Joint Genome Institute (JGI-PGF)"/>
            <person name="Walter F."/>
            <person name="Albersmeier A."/>
            <person name="Kalinowski J."/>
            <person name="Ruckert C."/>
        </authorList>
    </citation>
    <scope>NUCLEOTIDE SEQUENCE</scope>
    <source>
        <strain evidence="3">VKM Ac-1069</strain>
    </source>
</reference>
<reference evidence="3" key="2">
    <citation type="submission" date="2023-01" db="EMBL/GenBank/DDBJ databases">
        <authorList>
            <person name="Sun Q."/>
            <person name="Evtushenko L."/>
        </authorList>
    </citation>
    <scope>NUCLEOTIDE SEQUENCE</scope>
    <source>
        <strain evidence="3">VKM Ac-1069</strain>
    </source>
</reference>
<keyword evidence="4" id="KW-1185">Reference proteome</keyword>
<accession>A0A9W6L3L0</accession>
<evidence type="ECO:0000256" key="1">
    <source>
        <dbReference type="SAM" id="MobiDB-lite"/>
    </source>
</evidence>
<dbReference type="InterPro" id="IPR020843">
    <property type="entry name" value="ER"/>
</dbReference>
<dbReference type="AlphaFoldDB" id="A0A9W6L3L0"/>
<dbReference type="Pfam" id="PF00107">
    <property type="entry name" value="ADH_zinc_N"/>
    <property type="match status" value="1"/>
</dbReference>
<evidence type="ECO:0000259" key="2">
    <source>
        <dbReference type="SMART" id="SM00829"/>
    </source>
</evidence>
<feature type="region of interest" description="Disordered" evidence="1">
    <location>
        <begin position="1"/>
        <end position="23"/>
    </location>
</feature>
<organism evidence="3 4">
    <name type="scientific">Pseudonocardia halophobica</name>
    <dbReference type="NCBI Taxonomy" id="29401"/>
    <lineage>
        <taxon>Bacteria</taxon>
        <taxon>Bacillati</taxon>
        <taxon>Actinomycetota</taxon>
        <taxon>Actinomycetes</taxon>
        <taxon>Pseudonocardiales</taxon>
        <taxon>Pseudonocardiaceae</taxon>
        <taxon>Pseudonocardia</taxon>
    </lineage>
</organism>
<evidence type="ECO:0000313" key="4">
    <source>
        <dbReference type="Proteomes" id="UP001143463"/>
    </source>
</evidence>
<evidence type="ECO:0000313" key="3">
    <source>
        <dbReference type="EMBL" id="GLL11629.1"/>
    </source>
</evidence>
<sequence length="313" mass="31204">MRAALIPEPGRPPVVADREPPEPGPGEVLVEVLAAPITPLDVLCASGRSYFGVPRTPYVPGVQGVGTLDGRTVWFPTPAGMAPGDGSMAAVACVPEADLVPLPAGVDPVRLAALGLSAVAAHRALLSTGGLRPGETVIVLGAGGVVGQVAVQLARLAGAARVVAGARSAAARERASAAGADAVVALDTDDVAELAGRFTEAAGGPAHLVLDPLYGVPAAAAAQALGPGGRLVNLGSSAGDTFPVDSSTLRSRSLRVLGYTNNALTREERAESVAHLAGQELTVAHETVPLADAGAAWERQAAGAAQGRIVLVV</sequence>
<dbReference type="Proteomes" id="UP001143463">
    <property type="component" value="Unassembled WGS sequence"/>
</dbReference>
<dbReference type="PANTHER" id="PTHR43677:SF11">
    <property type="entry name" value="ZINC-CONTAINING ALCOHOL DEHYDROGENASE"/>
    <property type="match status" value="1"/>
</dbReference>
<dbReference type="Gene3D" id="3.90.180.10">
    <property type="entry name" value="Medium-chain alcohol dehydrogenases, catalytic domain"/>
    <property type="match status" value="2"/>
</dbReference>
<gene>
    <name evidence="3" type="primary">qor_4</name>
    <name evidence="3" type="ORF">GCM10017577_27700</name>
</gene>
<proteinExistence type="predicted"/>
<name>A0A9W6L3L0_9PSEU</name>
<dbReference type="Gene3D" id="3.40.50.720">
    <property type="entry name" value="NAD(P)-binding Rossmann-like Domain"/>
    <property type="match status" value="1"/>
</dbReference>
<dbReference type="EMBL" id="BSFQ01000009">
    <property type="protein sequence ID" value="GLL11629.1"/>
    <property type="molecule type" value="Genomic_DNA"/>
</dbReference>
<dbReference type="SUPFAM" id="SSF50129">
    <property type="entry name" value="GroES-like"/>
    <property type="match status" value="1"/>
</dbReference>
<dbReference type="RefSeq" id="WP_156067738.1">
    <property type="nucleotide sequence ID" value="NZ_BAAAUZ010000045.1"/>
</dbReference>
<dbReference type="PANTHER" id="PTHR43677">
    <property type="entry name" value="SHORT-CHAIN DEHYDROGENASE/REDUCTASE"/>
    <property type="match status" value="1"/>
</dbReference>
<dbReference type="InterPro" id="IPR051397">
    <property type="entry name" value="Zn-ADH-like_protein"/>
</dbReference>
<dbReference type="SMART" id="SM00829">
    <property type="entry name" value="PKS_ER"/>
    <property type="match status" value="1"/>
</dbReference>
<comment type="caution">
    <text evidence="3">The sequence shown here is derived from an EMBL/GenBank/DDBJ whole genome shotgun (WGS) entry which is preliminary data.</text>
</comment>
<dbReference type="SUPFAM" id="SSF51735">
    <property type="entry name" value="NAD(P)-binding Rossmann-fold domains"/>
    <property type="match status" value="1"/>
</dbReference>
<dbReference type="InterPro" id="IPR036291">
    <property type="entry name" value="NAD(P)-bd_dom_sf"/>
</dbReference>
<dbReference type="InterPro" id="IPR011032">
    <property type="entry name" value="GroES-like_sf"/>
</dbReference>
<dbReference type="InterPro" id="IPR013149">
    <property type="entry name" value="ADH-like_C"/>
</dbReference>
<dbReference type="GO" id="GO:0016491">
    <property type="term" value="F:oxidoreductase activity"/>
    <property type="evidence" value="ECO:0007669"/>
    <property type="project" value="InterPro"/>
</dbReference>
<feature type="domain" description="Enoyl reductase (ER)" evidence="2">
    <location>
        <begin position="10"/>
        <end position="311"/>
    </location>
</feature>
<protein>
    <submittedName>
        <fullName evidence="3">NADPH:quinone reductase</fullName>
    </submittedName>
</protein>